<name>A0ABV7KDQ4_9HYPH</name>
<sequence>MTDWLDILKEQTAAGDKMTTTVTDMLADPAILEEQVKTLFDALEEQADFVEKLRVALEKFGYDFPVIQAAERLEERYGDLAASVAEKLKALRVSRED</sequence>
<evidence type="ECO:0000313" key="2">
    <source>
        <dbReference type="Proteomes" id="UP001595583"/>
    </source>
</evidence>
<organism evidence="1 2">
    <name type="scientific">Aquamicrobium soli</name>
    <dbReference type="NCBI Taxonomy" id="1811518"/>
    <lineage>
        <taxon>Bacteria</taxon>
        <taxon>Pseudomonadati</taxon>
        <taxon>Pseudomonadota</taxon>
        <taxon>Alphaproteobacteria</taxon>
        <taxon>Hyphomicrobiales</taxon>
        <taxon>Phyllobacteriaceae</taxon>
        <taxon>Aquamicrobium</taxon>
    </lineage>
</organism>
<gene>
    <name evidence="1" type="ORF">ACFOHJ_19685</name>
</gene>
<protein>
    <submittedName>
        <fullName evidence="1">Uncharacterized protein</fullName>
    </submittedName>
</protein>
<reference evidence="2" key="1">
    <citation type="journal article" date="2019" name="Int. J. Syst. Evol. Microbiol.">
        <title>The Global Catalogue of Microorganisms (GCM) 10K type strain sequencing project: providing services to taxonomists for standard genome sequencing and annotation.</title>
        <authorList>
            <consortium name="The Broad Institute Genomics Platform"/>
            <consortium name="The Broad Institute Genome Sequencing Center for Infectious Disease"/>
            <person name="Wu L."/>
            <person name="Ma J."/>
        </authorList>
    </citation>
    <scope>NUCLEOTIDE SEQUENCE [LARGE SCALE GENOMIC DNA]</scope>
    <source>
        <strain evidence="2">KCTC 52165</strain>
    </source>
</reference>
<dbReference type="EMBL" id="JBHRTK010000022">
    <property type="protein sequence ID" value="MFC3208449.1"/>
    <property type="molecule type" value="Genomic_DNA"/>
</dbReference>
<dbReference type="RefSeq" id="WP_378223758.1">
    <property type="nucleotide sequence ID" value="NZ_JBHRTK010000022.1"/>
</dbReference>
<accession>A0ABV7KDQ4</accession>
<evidence type="ECO:0000313" key="1">
    <source>
        <dbReference type="EMBL" id="MFC3208449.1"/>
    </source>
</evidence>
<proteinExistence type="predicted"/>
<dbReference type="Proteomes" id="UP001595583">
    <property type="component" value="Unassembled WGS sequence"/>
</dbReference>
<comment type="caution">
    <text evidence="1">The sequence shown here is derived from an EMBL/GenBank/DDBJ whole genome shotgun (WGS) entry which is preliminary data.</text>
</comment>
<keyword evidence="2" id="KW-1185">Reference proteome</keyword>